<sequence>MSSVIAPTTGLGGRGTVSHKSADVSSHRSKRMALLALLAPAWNLEPEDYEASRRERKGPPEDVGTDLCSTATGDDDRDIGLPNSRGSSRSLADESDASSARTRIQAHARDGDAAERSALATPAAMSIEEEAGPVLESCPPADRGDRATVLAAVSKRGADLQFASDELRADREVVATAVGQDSWALEFALGEARWDRDIAMSAVRGHGGTLEFVDQCFQRDQGVVLEAVCHKGWALKWASEELRSDREVVLAAIGQDYHAMEWVGEALRSDAEIVAAALWCFGERCRECSSEPLWAEGWLTTDFTVAKARELAWRWVTTVESRYFKRALDAIFPAKEEEWVSEEDIAGRLGLLHLACFPSSAEPGSAPAWFAAVQEALWSEQSVWNDIEVMGLLNRFEASLGLPDNHVLLLDEAVRHGSKFPECEVPIPLYLKRKGKWEKVDCDSAYPQDGEALVVPPNSPDGPAPIILYLLGAGKFNSRETFLSGELTVLWENVALRENYYMVIPKPDIRTGLIYYLGQGYKKEWSEDAVWCLFTEIIRRLGPDKVDPSRLYVSGASQGAVAAWGLAVKYGSMIAACQPMGGRCEWPGNSWPKHSSSPTEEAMENLKSCPLRCSHCSTDSYAPPPKHDMESITHYAAE</sequence>
<keyword evidence="4" id="KW-1185">Reference proteome</keyword>
<feature type="region of interest" description="Disordered" evidence="1">
    <location>
        <begin position="1"/>
        <end position="28"/>
    </location>
</feature>
<feature type="region of interest" description="Disordered" evidence="1">
    <location>
        <begin position="45"/>
        <end position="118"/>
    </location>
</feature>
<evidence type="ECO:0000259" key="2">
    <source>
        <dbReference type="Pfam" id="PF13475"/>
    </source>
</evidence>
<dbReference type="SUPFAM" id="SSF53474">
    <property type="entry name" value="alpha/beta-Hydrolases"/>
    <property type="match status" value="1"/>
</dbReference>
<name>A0ABN9Q243_9DINO</name>
<accession>A0ABN9Q243</accession>
<dbReference type="Pfam" id="PF13475">
    <property type="entry name" value="DUF4116"/>
    <property type="match status" value="2"/>
</dbReference>
<comment type="caution">
    <text evidence="3">The sequence shown here is derived from an EMBL/GenBank/DDBJ whole genome shotgun (WGS) entry which is preliminary data.</text>
</comment>
<evidence type="ECO:0000313" key="3">
    <source>
        <dbReference type="EMBL" id="CAK0798417.1"/>
    </source>
</evidence>
<reference evidence="3" key="1">
    <citation type="submission" date="2023-10" db="EMBL/GenBank/DDBJ databases">
        <authorList>
            <person name="Chen Y."/>
            <person name="Shah S."/>
            <person name="Dougan E. K."/>
            <person name="Thang M."/>
            <person name="Chan C."/>
        </authorList>
    </citation>
    <scope>NUCLEOTIDE SEQUENCE [LARGE SCALE GENOMIC DNA]</scope>
</reference>
<feature type="domain" description="DUF4116" evidence="2">
    <location>
        <begin position="223"/>
        <end position="268"/>
    </location>
</feature>
<evidence type="ECO:0000313" key="4">
    <source>
        <dbReference type="Proteomes" id="UP001189429"/>
    </source>
</evidence>
<protein>
    <recommendedName>
        <fullName evidence="2">DUF4116 domain-containing protein</fullName>
    </recommendedName>
</protein>
<feature type="compositionally biased region" description="Basic and acidic residues" evidence="1">
    <location>
        <begin position="50"/>
        <end position="60"/>
    </location>
</feature>
<feature type="domain" description="DUF4116" evidence="2">
    <location>
        <begin position="145"/>
        <end position="188"/>
    </location>
</feature>
<feature type="non-terminal residue" evidence="3">
    <location>
        <position position="638"/>
    </location>
</feature>
<dbReference type="Gene3D" id="3.40.50.1820">
    <property type="entry name" value="alpha/beta hydrolase"/>
    <property type="match status" value="1"/>
</dbReference>
<dbReference type="Proteomes" id="UP001189429">
    <property type="component" value="Unassembled WGS sequence"/>
</dbReference>
<dbReference type="EMBL" id="CAUYUJ010001941">
    <property type="protein sequence ID" value="CAK0798417.1"/>
    <property type="molecule type" value="Genomic_DNA"/>
</dbReference>
<evidence type="ECO:0000256" key="1">
    <source>
        <dbReference type="SAM" id="MobiDB-lite"/>
    </source>
</evidence>
<dbReference type="InterPro" id="IPR029058">
    <property type="entry name" value="AB_hydrolase_fold"/>
</dbReference>
<proteinExistence type="predicted"/>
<gene>
    <name evidence="3" type="ORF">PCOR1329_LOCUS7179</name>
</gene>
<dbReference type="InterPro" id="IPR025197">
    <property type="entry name" value="DUF4116"/>
</dbReference>
<organism evidence="3 4">
    <name type="scientific">Prorocentrum cordatum</name>
    <dbReference type="NCBI Taxonomy" id="2364126"/>
    <lineage>
        <taxon>Eukaryota</taxon>
        <taxon>Sar</taxon>
        <taxon>Alveolata</taxon>
        <taxon>Dinophyceae</taxon>
        <taxon>Prorocentrales</taxon>
        <taxon>Prorocentraceae</taxon>
        <taxon>Prorocentrum</taxon>
    </lineage>
</organism>